<evidence type="ECO:0000259" key="1">
    <source>
        <dbReference type="Pfam" id="PF04264"/>
    </source>
</evidence>
<dbReference type="EMBL" id="BBLT01000005">
    <property type="protein sequence ID" value="GAL85664.1"/>
    <property type="molecule type" value="Genomic_DNA"/>
</dbReference>
<dbReference type="Pfam" id="PF04264">
    <property type="entry name" value="YceI"/>
    <property type="match status" value="1"/>
</dbReference>
<dbReference type="Gene3D" id="2.40.128.110">
    <property type="entry name" value="Lipid/polyisoprenoid-binding, YceI-like"/>
    <property type="match status" value="1"/>
</dbReference>
<dbReference type="OrthoDB" id="116832at2"/>
<feature type="domain" description="Lipid/polyisoprenoid-binding YceI-like" evidence="1">
    <location>
        <begin position="55"/>
        <end position="181"/>
    </location>
</feature>
<dbReference type="PANTHER" id="PTHR34406">
    <property type="entry name" value="PROTEIN YCEI"/>
    <property type="match status" value="1"/>
</dbReference>
<evidence type="ECO:0000313" key="3">
    <source>
        <dbReference type="Proteomes" id="UP000030185"/>
    </source>
</evidence>
<reference evidence="2 3" key="1">
    <citation type="submission" date="2014-09" db="EMBL/GenBank/DDBJ databases">
        <title>Sporocytophaga myxococcoides PG-01 genome sequencing.</title>
        <authorList>
            <person name="Liu L."/>
            <person name="Gao P.J."/>
            <person name="Chen G.J."/>
            <person name="Wang L.S."/>
        </authorList>
    </citation>
    <scope>NUCLEOTIDE SEQUENCE [LARGE SCALE GENOMIC DNA]</scope>
    <source>
        <strain evidence="2 3">PG-01</strain>
    </source>
</reference>
<dbReference type="RefSeq" id="WP_045464459.1">
    <property type="nucleotide sequence ID" value="NZ_BBLT01000005.1"/>
</dbReference>
<keyword evidence="3" id="KW-1185">Reference proteome</keyword>
<dbReference type="SUPFAM" id="SSF101874">
    <property type="entry name" value="YceI-like"/>
    <property type="match status" value="1"/>
</dbReference>
<dbReference type="InterPro" id="IPR007372">
    <property type="entry name" value="Lipid/polyisoprenoid-bd_YceI"/>
</dbReference>
<dbReference type="STRING" id="153721.MYP_2893"/>
<name>A0A098LGR9_9BACT</name>
<dbReference type="InterPro" id="IPR036761">
    <property type="entry name" value="TTHA0802/YceI-like_sf"/>
</dbReference>
<organism evidence="2 3">
    <name type="scientific">Sporocytophaga myxococcoides</name>
    <dbReference type="NCBI Taxonomy" id="153721"/>
    <lineage>
        <taxon>Bacteria</taxon>
        <taxon>Pseudomonadati</taxon>
        <taxon>Bacteroidota</taxon>
        <taxon>Cytophagia</taxon>
        <taxon>Cytophagales</taxon>
        <taxon>Cytophagaceae</taxon>
        <taxon>Sporocytophaga</taxon>
    </lineage>
</organism>
<dbReference type="AlphaFoldDB" id="A0A098LGR9"/>
<comment type="caution">
    <text evidence="2">The sequence shown here is derived from an EMBL/GenBank/DDBJ whole genome shotgun (WGS) entry which is preliminary data.</text>
</comment>
<dbReference type="PANTHER" id="PTHR34406:SF1">
    <property type="entry name" value="PROTEIN YCEI"/>
    <property type="match status" value="1"/>
</dbReference>
<dbReference type="eggNOG" id="COG2353">
    <property type="taxonomic scope" value="Bacteria"/>
</dbReference>
<proteinExistence type="predicted"/>
<accession>A0A098LGR9</accession>
<gene>
    <name evidence="2" type="ORF">MYP_2893</name>
</gene>
<evidence type="ECO:0000313" key="2">
    <source>
        <dbReference type="EMBL" id="GAL85664.1"/>
    </source>
</evidence>
<dbReference type="Proteomes" id="UP000030185">
    <property type="component" value="Unassembled WGS sequence"/>
</dbReference>
<protein>
    <recommendedName>
        <fullName evidence="1">Lipid/polyisoprenoid-binding YceI-like domain-containing protein</fullName>
    </recommendedName>
</protein>
<sequence length="186" mass="21007">MVKQIIHIILVSCLILIRIETQAQNKIYKTSTGKISFYSETPIENIDAHSSAMSSAINPTNREAAALVMINSFKFKNSLMQEHFNEKYMESDKYPKATFSGVINENVDLMKPGNYNVTVTGKLTIHGVEQNRTINAKITVSESLQLHLKADFNVKLEDHKIKVPEIVFHKIAEVIAVKIDADYNLK</sequence>